<dbReference type="EMBL" id="JBHUPG010000019">
    <property type="protein sequence ID" value="MFD2912390.1"/>
    <property type="molecule type" value="Genomic_DNA"/>
</dbReference>
<feature type="region of interest" description="Disordered" evidence="1">
    <location>
        <begin position="23"/>
        <end position="62"/>
    </location>
</feature>
<protein>
    <submittedName>
        <fullName evidence="2">Uncharacterized protein</fullName>
    </submittedName>
</protein>
<proteinExistence type="predicted"/>
<evidence type="ECO:0000313" key="2">
    <source>
        <dbReference type="EMBL" id="MFD2912390.1"/>
    </source>
</evidence>
<keyword evidence="3" id="KW-1185">Reference proteome</keyword>
<comment type="caution">
    <text evidence="2">The sequence shown here is derived from an EMBL/GenBank/DDBJ whole genome shotgun (WGS) entry which is preliminary data.</text>
</comment>
<dbReference type="RefSeq" id="WP_204728936.1">
    <property type="nucleotide sequence ID" value="NZ_JAFBDK010000005.1"/>
</dbReference>
<evidence type="ECO:0000256" key="1">
    <source>
        <dbReference type="SAM" id="MobiDB-lite"/>
    </source>
</evidence>
<sequence>MWIFFSFIAGVLLLGVYADRKQKKNRHSANYHPPTHPDANPGSHSTHIASVHRESGGENSGF</sequence>
<accession>A0ABW5ZHD9</accession>
<name>A0ABW5ZHD9_9BACL</name>
<dbReference type="Proteomes" id="UP001597561">
    <property type="component" value="Unassembled WGS sequence"/>
</dbReference>
<evidence type="ECO:0000313" key="3">
    <source>
        <dbReference type="Proteomes" id="UP001597561"/>
    </source>
</evidence>
<organism evidence="2 3">
    <name type="scientific">Jeotgalibacillus terrae</name>
    <dbReference type="NCBI Taxonomy" id="587735"/>
    <lineage>
        <taxon>Bacteria</taxon>
        <taxon>Bacillati</taxon>
        <taxon>Bacillota</taxon>
        <taxon>Bacilli</taxon>
        <taxon>Bacillales</taxon>
        <taxon>Caryophanaceae</taxon>
        <taxon>Jeotgalibacillus</taxon>
    </lineage>
</organism>
<gene>
    <name evidence="2" type="ORF">ACFS5P_10930</name>
</gene>
<reference evidence="3" key="1">
    <citation type="journal article" date="2019" name="Int. J. Syst. Evol. Microbiol.">
        <title>The Global Catalogue of Microorganisms (GCM) 10K type strain sequencing project: providing services to taxonomists for standard genome sequencing and annotation.</title>
        <authorList>
            <consortium name="The Broad Institute Genomics Platform"/>
            <consortium name="The Broad Institute Genome Sequencing Center for Infectious Disease"/>
            <person name="Wu L."/>
            <person name="Ma J."/>
        </authorList>
    </citation>
    <scope>NUCLEOTIDE SEQUENCE [LARGE SCALE GENOMIC DNA]</scope>
    <source>
        <strain evidence="3">KCTC 13528</strain>
    </source>
</reference>